<comment type="caution">
    <text evidence="3">The sequence shown here is derived from an EMBL/GenBank/DDBJ whole genome shotgun (WGS) entry which is preliminary data.</text>
</comment>
<dbReference type="Pfam" id="PF03184">
    <property type="entry name" value="DDE_1"/>
    <property type="match status" value="1"/>
</dbReference>
<evidence type="ECO:0000313" key="3">
    <source>
        <dbReference type="EMBL" id="KAA6399744.1"/>
    </source>
</evidence>
<protein>
    <recommendedName>
        <fullName evidence="2">OTU domain-containing protein</fullName>
    </recommendedName>
</protein>
<reference evidence="3 4" key="1">
    <citation type="submission" date="2019-03" db="EMBL/GenBank/DDBJ databases">
        <title>Single cell metagenomics reveals metabolic interactions within the superorganism composed of flagellate Streblomastix strix and complex community of Bacteroidetes bacteria on its surface.</title>
        <authorList>
            <person name="Treitli S.C."/>
            <person name="Kolisko M."/>
            <person name="Husnik F."/>
            <person name="Keeling P."/>
            <person name="Hampl V."/>
        </authorList>
    </citation>
    <scope>NUCLEOTIDE SEQUENCE [LARGE SCALE GENOMIC DNA]</scope>
    <source>
        <strain evidence="3">ST1C</strain>
    </source>
</reference>
<dbReference type="GO" id="GO:0004843">
    <property type="term" value="F:cysteine-type deubiquitinase activity"/>
    <property type="evidence" value="ECO:0007669"/>
    <property type="project" value="TreeGrafter"/>
</dbReference>
<dbReference type="GO" id="GO:0003676">
    <property type="term" value="F:nucleic acid binding"/>
    <property type="evidence" value="ECO:0007669"/>
    <property type="project" value="InterPro"/>
</dbReference>
<dbReference type="InterPro" id="IPR003323">
    <property type="entry name" value="OTU_dom"/>
</dbReference>
<dbReference type="InterPro" id="IPR038765">
    <property type="entry name" value="Papain-like_cys_pep_sf"/>
</dbReference>
<name>A0A5J4WXE1_9EUKA</name>
<dbReference type="InterPro" id="IPR004875">
    <property type="entry name" value="DDE_SF_endonuclease_dom"/>
</dbReference>
<proteinExistence type="predicted"/>
<dbReference type="AlphaFoldDB" id="A0A5J4WXE1"/>
<dbReference type="Gene3D" id="3.90.70.80">
    <property type="match status" value="1"/>
</dbReference>
<accession>A0A5J4WXE1</accession>
<evidence type="ECO:0000313" key="4">
    <source>
        <dbReference type="Proteomes" id="UP000324800"/>
    </source>
</evidence>
<dbReference type="Pfam" id="PF02338">
    <property type="entry name" value="OTU"/>
    <property type="match status" value="1"/>
</dbReference>
<organism evidence="3 4">
    <name type="scientific">Streblomastix strix</name>
    <dbReference type="NCBI Taxonomy" id="222440"/>
    <lineage>
        <taxon>Eukaryota</taxon>
        <taxon>Metamonada</taxon>
        <taxon>Preaxostyla</taxon>
        <taxon>Oxymonadida</taxon>
        <taxon>Streblomastigidae</taxon>
        <taxon>Streblomastix</taxon>
    </lineage>
</organism>
<dbReference type="InterPro" id="IPR050704">
    <property type="entry name" value="Peptidase_C85-like"/>
</dbReference>
<evidence type="ECO:0000259" key="2">
    <source>
        <dbReference type="PROSITE" id="PS50802"/>
    </source>
</evidence>
<dbReference type="SUPFAM" id="SSF54001">
    <property type="entry name" value="Cysteine proteinases"/>
    <property type="match status" value="1"/>
</dbReference>
<dbReference type="PANTHER" id="PTHR12419">
    <property type="entry name" value="OTU DOMAIN CONTAINING PROTEIN"/>
    <property type="match status" value="1"/>
</dbReference>
<dbReference type="CDD" id="cd22758">
    <property type="entry name" value="OTU_232R-like"/>
    <property type="match status" value="1"/>
</dbReference>
<dbReference type="GO" id="GO:0016579">
    <property type="term" value="P:protein deubiquitination"/>
    <property type="evidence" value="ECO:0007669"/>
    <property type="project" value="TreeGrafter"/>
</dbReference>
<feature type="domain" description="OTU" evidence="2">
    <location>
        <begin position="574"/>
        <end position="692"/>
    </location>
</feature>
<sequence>MKTRSKNSKQGSQRRQQGFGLIELLVAYLLLHPGQTTFASREFGITTQQTYTIVRYYCRQTSFKNDSLRMPSYITRERELRLAQSIHQRILNREALTVDDVRQEIINQHIQERRNASARAEKLGLFSLVNEFRSCLPDPSSQYVFNFVHRHNITFSLQQCQELRRYEASFSSNIDQWFRCVYQPAISTGVRARSIFNMNETSVNWDIQQRTAKQVGTRRVICISSDNVAGHISMVPTISPGSGQPPTLFIIGLLKKVPDTLLQLPAAEDCQFEVSDSGFMNMQLFRRWTRIFCEWIRQQKRCNYFYENERILLFLDGHKSRLDETASQLLNEEGMTAIIFPGALTHILQPLDSIVFKQFRSQYKKQLLRQTRQINKNKIIEQQMKKRSRVPSLDAFEKRLVYVQAAIDAYQMASTSSNRISSFECTDIWPRVPDRASNRNEVTQDNEAPVFPNGRYSGSGTISATIITATKRKRGSQTDDEIETNQNQRNGIKRRRENTMISASNQTIESTKDVTPTATTYVSPSAKLPPMLLSKEFIESFNKRPYKKNNREKAKSNISTDLILLTEHLEKDGFTIRNNRGAGNCLFHALNDQLGGIFHDVHILRTMVVQNLLAHSEQFREFFDEDESLEDYMERMRTDGEWGDGRLFGSIEQLFNTRIEIYIPGEPLFSEGDQYQRTVRLGFIGNCHYVSI</sequence>
<feature type="region of interest" description="Disordered" evidence="1">
    <location>
        <begin position="471"/>
        <end position="492"/>
    </location>
</feature>
<evidence type="ECO:0000256" key="1">
    <source>
        <dbReference type="SAM" id="MobiDB-lite"/>
    </source>
</evidence>
<dbReference type="EMBL" id="SNRW01000690">
    <property type="protein sequence ID" value="KAA6399744.1"/>
    <property type="molecule type" value="Genomic_DNA"/>
</dbReference>
<gene>
    <name evidence="3" type="ORF">EZS28_004733</name>
</gene>
<dbReference type="PROSITE" id="PS50802">
    <property type="entry name" value="OTU"/>
    <property type="match status" value="1"/>
</dbReference>
<dbReference type="OrthoDB" id="415023at2759"/>
<dbReference type="Proteomes" id="UP000324800">
    <property type="component" value="Unassembled WGS sequence"/>
</dbReference>